<reference evidence="1 2" key="1">
    <citation type="submission" date="2024-03" db="EMBL/GenBank/DDBJ databases">
        <title>Draft genome sequence of Klenkia terrae.</title>
        <authorList>
            <person name="Duangmal K."/>
            <person name="Chantavorakit T."/>
        </authorList>
    </citation>
    <scope>NUCLEOTIDE SEQUENCE [LARGE SCALE GENOMIC DNA]</scope>
    <source>
        <strain evidence="1 2">JCM 17786</strain>
    </source>
</reference>
<accession>A0ABU8E6Z8</accession>
<keyword evidence="2" id="KW-1185">Reference proteome</keyword>
<dbReference type="InterPro" id="IPR045941">
    <property type="entry name" value="DUF6361"/>
</dbReference>
<sequence>MTSQLAWLDFDAEQQRRTREMLRLFEEKESRDELGIGQVRDAFSDLMFPGMSVLLTRARYFLLVPWCAAAADRTARQRRPQSLADVERRVVLTLLAEAPDDFGIIGARAGAKVKNLPSVIYNQALERYGIARAYVDDRTALEEELGEEVTRRASGRWVPSVPPAPPGFPDSVVGGLRVEADEARWLTEQIVSACPTSFLAHVLQSSEPIDEVPWAWSHPAVTDADSETRAVVQDAELFSLAMHGAALLYNLLIAEKYEAADLTSVVGPVDRYRSRIDEWAETVSGHPRLSSWDTASMWARVTNQNPRIQGNPRARLFISTWLGVLGELAGMADRADLRALVRDREISIKGPQSRLRHDKLLRTWAGASGSRRLDFRWTNVRTIVSDIHAGAESASAGA</sequence>
<gene>
    <name evidence="1" type="ORF">UXQ13_11645</name>
</gene>
<dbReference type="Proteomes" id="UP001373496">
    <property type="component" value="Unassembled WGS sequence"/>
</dbReference>
<comment type="caution">
    <text evidence="1">The sequence shown here is derived from an EMBL/GenBank/DDBJ whole genome shotgun (WGS) entry which is preliminary data.</text>
</comment>
<name>A0ABU8E6Z8_9ACTN</name>
<proteinExistence type="predicted"/>
<protein>
    <submittedName>
        <fullName evidence="1">DUF6361 family protein</fullName>
    </submittedName>
</protein>
<evidence type="ECO:0000313" key="1">
    <source>
        <dbReference type="EMBL" id="MEI4279118.1"/>
    </source>
</evidence>
<dbReference type="Pfam" id="PF19888">
    <property type="entry name" value="DUF6361"/>
    <property type="match status" value="1"/>
</dbReference>
<dbReference type="EMBL" id="JBAPLV010000011">
    <property type="protein sequence ID" value="MEI4279118.1"/>
    <property type="molecule type" value="Genomic_DNA"/>
</dbReference>
<dbReference type="RefSeq" id="WP_225235189.1">
    <property type="nucleotide sequence ID" value="NZ_JBAPLV010000011.1"/>
</dbReference>
<evidence type="ECO:0000313" key="2">
    <source>
        <dbReference type="Proteomes" id="UP001373496"/>
    </source>
</evidence>
<organism evidence="1 2">
    <name type="scientific">Klenkia terrae</name>
    <dbReference type="NCBI Taxonomy" id="1052259"/>
    <lineage>
        <taxon>Bacteria</taxon>
        <taxon>Bacillati</taxon>
        <taxon>Actinomycetota</taxon>
        <taxon>Actinomycetes</taxon>
        <taxon>Geodermatophilales</taxon>
        <taxon>Geodermatophilaceae</taxon>
        <taxon>Klenkia</taxon>
    </lineage>
</organism>